<keyword evidence="3" id="KW-0378">Hydrolase</keyword>
<dbReference type="PANTHER" id="PTHR43142">
    <property type="entry name" value="CARBOXYLIC ESTER HYDROLASE"/>
    <property type="match status" value="1"/>
</dbReference>
<organism evidence="7">
    <name type="scientific">Timema californicum</name>
    <name type="common">California timema</name>
    <name type="synonym">Walking stick</name>
    <dbReference type="NCBI Taxonomy" id="61474"/>
    <lineage>
        <taxon>Eukaryota</taxon>
        <taxon>Metazoa</taxon>
        <taxon>Ecdysozoa</taxon>
        <taxon>Arthropoda</taxon>
        <taxon>Hexapoda</taxon>
        <taxon>Insecta</taxon>
        <taxon>Pterygota</taxon>
        <taxon>Neoptera</taxon>
        <taxon>Polyneoptera</taxon>
        <taxon>Phasmatodea</taxon>
        <taxon>Timematodea</taxon>
        <taxon>Timematoidea</taxon>
        <taxon>Timematidae</taxon>
        <taxon>Timema</taxon>
    </lineage>
</organism>
<dbReference type="EMBL" id="OE183360">
    <property type="protein sequence ID" value="CAD7575574.1"/>
    <property type="molecule type" value="Genomic_DNA"/>
</dbReference>
<protein>
    <submittedName>
        <fullName evidence="7">(California timema) hypothetical protein</fullName>
    </submittedName>
</protein>
<dbReference type="SUPFAM" id="SSF53474">
    <property type="entry name" value="alpha/beta-Hydrolases"/>
    <property type="match status" value="1"/>
</dbReference>
<evidence type="ECO:0000256" key="2">
    <source>
        <dbReference type="ARBA" id="ARBA00022487"/>
    </source>
</evidence>
<feature type="domain" description="Carboxylesterase type B" evidence="6">
    <location>
        <begin position="84"/>
        <end position="127"/>
    </location>
</feature>
<dbReference type="Gene3D" id="3.40.50.1820">
    <property type="entry name" value="alpha/beta hydrolase"/>
    <property type="match status" value="1"/>
</dbReference>
<sequence>MTSSTKKHDTHSHHVVNITNGALRGKKVTTCNGVTYWSFEGIPYALPPVGPNRFKIFLVGGMFIVVFFPPNFLKYTKLFVVAQGPQDPQNWTDIREAVEEGSACPHFTDSLQGNEDCLFVNVYTPQVGQTNIKILSFGELKNKF</sequence>
<dbReference type="InterPro" id="IPR019819">
    <property type="entry name" value="Carboxylesterase_B_CS"/>
</dbReference>
<dbReference type="AlphaFoldDB" id="A0A7R9JAN9"/>
<dbReference type="PROSITE" id="PS00941">
    <property type="entry name" value="CARBOXYLESTERASE_B_2"/>
    <property type="match status" value="1"/>
</dbReference>
<feature type="domain" description="Carboxylesterase type B" evidence="6">
    <location>
        <begin position="14"/>
        <end position="55"/>
    </location>
</feature>
<proteinExistence type="inferred from homology"/>
<keyword evidence="5" id="KW-0812">Transmembrane</keyword>
<accession>A0A7R9JAN9</accession>
<dbReference type="PANTHER" id="PTHR43142:SF1">
    <property type="entry name" value="CARBOXYLIC ESTER HYDROLASE"/>
    <property type="match status" value="1"/>
</dbReference>
<dbReference type="GO" id="GO:0052689">
    <property type="term" value="F:carboxylic ester hydrolase activity"/>
    <property type="evidence" value="ECO:0007669"/>
    <property type="project" value="UniProtKB-KW"/>
</dbReference>
<reference evidence="7" key="1">
    <citation type="submission" date="2020-11" db="EMBL/GenBank/DDBJ databases">
        <authorList>
            <person name="Tran Van P."/>
        </authorList>
    </citation>
    <scope>NUCLEOTIDE SEQUENCE</scope>
</reference>
<evidence type="ECO:0000256" key="5">
    <source>
        <dbReference type="SAM" id="Phobius"/>
    </source>
</evidence>
<feature type="transmembrane region" description="Helical" evidence="5">
    <location>
        <begin position="54"/>
        <end position="73"/>
    </location>
</feature>
<gene>
    <name evidence="7" type="ORF">TCMB3V08_LOCUS8164</name>
</gene>
<keyword evidence="2" id="KW-0719">Serine esterase</keyword>
<dbReference type="InterPro" id="IPR029058">
    <property type="entry name" value="AB_hydrolase_fold"/>
</dbReference>
<comment type="similarity">
    <text evidence="1">Belongs to the type-B carboxylesterase/lipase family.</text>
</comment>
<keyword evidence="4" id="KW-0325">Glycoprotein</keyword>
<keyword evidence="5" id="KW-1133">Transmembrane helix</keyword>
<evidence type="ECO:0000256" key="1">
    <source>
        <dbReference type="ARBA" id="ARBA00005964"/>
    </source>
</evidence>
<evidence type="ECO:0000313" key="7">
    <source>
        <dbReference type="EMBL" id="CAD7575574.1"/>
    </source>
</evidence>
<dbReference type="InterPro" id="IPR002018">
    <property type="entry name" value="CarbesteraseB"/>
</dbReference>
<name>A0A7R9JAN9_TIMCA</name>
<dbReference type="Pfam" id="PF00135">
    <property type="entry name" value="COesterase"/>
    <property type="match status" value="2"/>
</dbReference>
<evidence type="ECO:0000256" key="3">
    <source>
        <dbReference type="ARBA" id="ARBA00022801"/>
    </source>
</evidence>
<evidence type="ECO:0000259" key="6">
    <source>
        <dbReference type="Pfam" id="PF00135"/>
    </source>
</evidence>
<evidence type="ECO:0000256" key="4">
    <source>
        <dbReference type="ARBA" id="ARBA00023180"/>
    </source>
</evidence>
<keyword evidence="5" id="KW-0472">Membrane</keyword>